<comment type="function">
    <text evidence="7">Functions as a peptidoglycan terminase that cleaves nascent peptidoglycan strands endolytically to terminate their elongation.</text>
</comment>
<dbReference type="CDD" id="cd08010">
    <property type="entry name" value="MltG_like"/>
    <property type="match status" value="1"/>
</dbReference>
<dbReference type="Gene3D" id="3.30.1490.480">
    <property type="entry name" value="Endolytic murein transglycosylase"/>
    <property type="match status" value="1"/>
</dbReference>
<keyword evidence="4 7" id="KW-0472">Membrane</keyword>
<name>A0ABT1XI19_9BURK</name>
<comment type="similarity">
    <text evidence="7">Belongs to the transglycosylase MltG family.</text>
</comment>
<dbReference type="InterPro" id="IPR003770">
    <property type="entry name" value="MLTG-like"/>
</dbReference>
<comment type="catalytic activity">
    <reaction evidence="7">
        <text>a peptidoglycan chain = a peptidoglycan chain with N-acetyl-1,6-anhydromuramyl-[peptide] at the reducing end + a peptidoglycan chain with N-acetylglucosamine at the non-reducing end.</text>
        <dbReference type="EC" id="4.2.2.29"/>
    </reaction>
</comment>
<dbReference type="Proteomes" id="UP001165267">
    <property type="component" value="Unassembled WGS sequence"/>
</dbReference>
<dbReference type="PANTHER" id="PTHR30518">
    <property type="entry name" value="ENDOLYTIC MUREIN TRANSGLYCOSYLASE"/>
    <property type="match status" value="1"/>
</dbReference>
<evidence type="ECO:0000313" key="9">
    <source>
        <dbReference type="Proteomes" id="UP001165267"/>
    </source>
</evidence>
<evidence type="ECO:0000256" key="3">
    <source>
        <dbReference type="ARBA" id="ARBA00022989"/>
    </source>
</evidence>
<protein>
    <recommendedName>
        <fullName evidence="7">Endolytic murein transglycosylase</fullName>
        <ecNumber evidence="7">4.2.2.29</ecNumber>
    </recommendedName>
    <alternativeName>
        <fullName evidence="7">Peptidoglycan lytic transglycosylase</fullName>
    </alternativeName>
    <alternativeName>
        <fullName evidence="7">Peptidoglycan polymerization terminase</fullName>
    </alternativeName>
</protein>
<evidence type="ECO:0000256" key="7">
    <source>
        <dbReference type="HAMAP-Rule" id="MF_02065"/>
    </source>
</evidence>
<dbReference type="Pfam" id="PF02618">
    <property type="entry name" value="YceG"/>
    <property type="match status" value="1"/>
</dbReference>
<evidence type="ECO:0000256" key="5">
    <source>
        <dbReference type="ARBA" id="ARBA00023239"/>
    </source>
</evidence>
<dbReference type="HAMAP" id="MF_02065">
    <property type="entry name" value="MltG"/>
    <property type="match status" value="1"/>
</dbReference>
<keyword evidence="7" id="KW-0997">Cell inner membrane</keyword>
<dbReference type="NCBIfam" id="TIGR00247">
    <property type="entry name" value="endolytic transglycosylase MltG"/>
    <property type="match status" value="1"/>
</dbReference>
<gene>
    <name evidence="7 8" type="primary">mltG</name>
    <name evidence="8" type="ORF">NSP04_09755</name>
</gene>
<keyword evidence="1 7" id="KW-1003">Cell membrane</keyword>
<proteinExistence type="inferred from homology"/>
<keyword evidence="6 7" id="KW-0961">Cell wall biogenesis/degradation</keyword>
<dbReference type="Gene3D" id="3.30.160.60">
    <property type="entry name" value="Classic Zinc Finger"/>
    <property type="match status" value="1"/>
</dbReference>
<dbReference type="EC" id="4.2.2.29" evidence="7"/>
<comment type="caution">
    <text evidence="8">The sequence shown here is derived from an EMBL/GenBank/DDBJ whole genome shotgun (WGS) entry which is preliminary data.</text>
</comment>
<organism evidence="8 9">
    <name type="scientific">Limnobacter parvus</name>
    <dbReference type="NCBI Taxonomy" id="2939690"/>
    <lineage>
        <taxon>Bacteria</taxon>
        <taxon>Pseudomonadati</taxon>
        <taxon>Pseudomonadota</taxon>
        <taxon>Betaproteobacteria</taxon>
        <taxon>Burkholderiales</taxon>
        <taxon>Burkholderiaceae</taxon>
        <taxon>Limnobacter</taxon>
    </lineage>
</organism>
<evidence type="ECO:0000313" key="8">
    <source>
        <dbReference type="EMBL" id="MCR2746933.1"/>
    </source>
</evidence>
<dbReference type="PANTHER" id="PTHR30518:SF2">
    <property type="entry name" value="ENDOLYTIC MUREIN TRANSGLYCOSYLASE"/>
    <property type="match status" value="1"/>
</dbReference>
<evidence type="ECO:0000256" key="6">
    <source>
        <dbReference type="ARBA" id="ARBA00023316"/>
    </source>
</evidence>
<reference evidence="8" key="1">
    <citation type="submission" date="2022-07" db="EMBL/GenBank/DDBJ databases">
        <authorList>
            <person name="Xamxidin M."/>
        </authorList>
    </citation>
    <scope>NUCLEOTIDE SEQUENCE</scope>
    <source>
        <strain evidence="8">YS8-69</strain>
    </source>
</reference>
<keyword evidence="2 7" id="KW-0812">Transmembrane</keyword>
<sequence length="372" mass="40787">MNTNLHIVVASGKVSPVDNPRYSNHVRKGQKSKKVLKKNTSVWQWFKHTVFAVAIVAVAMTVGIYGLLSMSIERSQARVDAHVSNGKGARAIAAELNQQGLEVNPTLFVLAARLTNTAGQLKAGRYDLPEGISTLGLVDYLSKGQGVLSSVALVEGQTARALLAKLRNQPDLVDDLQGLDQQAIAVKMGLEGNSLEGWIYPDTYKYSPGSKLSELLDRAVRLQKVELEKAWAKRDPQTPLKTPYEALKMASIVEKETGLASDRGKVASVFVNRLRIGMLLQTDPTVIYGVGEKFDGNLTRKHLQTDTPYNSYTRAGLPPTPIATPGKAALYAALNPDETPYYYFVAKGDGGSYFSKNLNEHNNAVRKYQLRR</sequence>
<evidence type="ECO:0000256" key="2">
    <source>
        <dbReference type="ARBA" id="ARBA00022692"/>
    </source>
</evidence>
<comment type="subcellular location">
    <subcellularLocation>
        <location evidence="7">Cell inner membrane</location>
        <topology evidence="7">Single-pass membrane protein</topology>
    </subcellularLocation>
</comment>
<accession>A0ABT1XI19</accession>
<feature type="site" description="Important for catalytic activity" evidence="7">
    <location>
        <position position="256"/>
    </location>
</feature>
<dbReference type="RefSeq" id="WP_257512140.1">
    <property type="nucleotide sequence ID" value="NZ_JANKHG010000017.1"/>
</dbReference>
<keyword evidence="3 7" id="KW-1133">Transmembrane helix</keyword>
<keyword evidence="9" id="KW-1185">Reference proteome</keyword>
<feature type="transmembrane region" description="Helical" evidence="7">
    <location>
        <begin position="45"/>
        <end position="68"/>
    </location>
</feature>
<evidence type="ECO:0000256" key="4">
    <source>
        <dbReference type="ARBA" id="ARBA00023136"/>
    </source>
</evidence>
<evidence type="ECO:0000256" key="1">
    <source>
        <dbReference type="ARBA" id="ARBA00022475"/>
    </source>
</evidence>
<keyword evidence="5 7" id="KW-0456">Lyase</keyword>
<dbReference type="EMBL" id="JANKHG010000017">
    <property type="protein sequence ID" value="MCR2746933.1"/>
    <property type="molecule type" value="Genomic_DNA"/>
</dbReference>